<dbReference type="CDD" id="cd03273">
    <property type="entry name" value="ABC_SMC2_euk"/>
    <property type="match status" value="1"/>
</dbReference>
<keyword evidence="3" id="KW-1185">Reference proteome</keyword>
<dbReference type="STRING" id="31234.E3LFI8"/>
<gene>
    <name evidence="2" type="ORF">CRE_02183</name>
</gene>
<dbReference type="RefSeq" id="XP_003116907.2">
    <property type="nucleotide sequence ID" value="XM_003116859.2"/>
</dbReference>
<dbReference type="eggNOG" id="KOG0933">
    <property type="taxonomic scope" value="Eukaryota"/>
</dbReference>
<dbReference type="Pfam" id="PF02463">
    <property type="entry name" value="SMC_N"/>
    <property type="match status" value="1"/>
</dbReference>
<dbReference type="GO" id="GO:0005524">
    <property type="term" value="F:ATP binding"/>
    <property type="evidence" value="ECO:0007669"/>
    <property type="project" value="InterPro"/>
</dbReference>
<dbReference type="HOGENOM" id="CLU_025409_0_0_1"/>
<dbReference type="Gene3D" id="3.40.50.300">
    <property type="entry name" value="P-loop containing nucleotide triphosphate hydrolases"/>
    <property type="match status" value="1"/>
</dbReference>
<dbReference type="InterPro" id="IPR027417">
    <property type="entry name" value="P-loop_NTPase"/>
</dbReference>
<dbReference type="OrthoDB" id="10255539at2759"/>
<dbReference type="InterPro" id="IPR027120">
    <property type="entry name" value="Smc2_ABC"/>
</dbReference>
<dbReference type="GO" id="GO:0016887">
    <property type="term" value="F:ATP hydrolysis activity"/>
    <property type="evidence" value="ECO:0007669"/>
    <property type="project" value="InterPro"/>
</dbReference>
<evidence type="ECO:0000313" key="2">
    <source>
        <dbReference type="EMBL" id="EFO85773.1"/>
    </source>
</evidence>
<name>E3LFI8_CAERE</name>
<dbReference type="CTD" id="9821774"/>
<accession>E3LFI8</accession>
<dbReference type="Proteomes" id="UP000008281">
    <property type="component" value="Unassembled WGS sequence"/>
</dbReference>
<dbReference type="SUPFAM" id="SSF52540">
    <property type="entry name" value="P-loop containing nucleoside triphosphate hydrolases"/>
    <property type="match status" value="1"/>
</dbReference>
<dbReference type="PANTHER" id="PTHR43977">
    <property type="entry name" value="STRUCTURAL MAINTENANCE OF CHROMOSOMES PROTEIN 3"/>
    <property type="match status" value="1"/>
</dbReference>
<dbReference type="EMBL" id="DS268408">
    <property type="protein sequence ID" value="EFO85773.1"/>
    <property type="molecule type" value="Genomic_DNA"/>
</dbReference>
<protein>
    <submittedName>
        <fullName evidence="2">Uncharacterized protein</fullName>
    </submittedName>
</protein>
<dbReference type="KEGG" id="crq:GCK72_005452"/>
<keyword evidence="1" id="KW-0131">Cell cycle</keyword>
<organism evidence="3">
    <name type="scientific">Caenorhabditis remanei</name>
    <name type="common">Caenorhabditis vulgaris</name>
    <dbReference type="NCBI Taxonomy" id="31234"/>
    <lineage>
        <taxon>Eukaryota</taxon>
        <taxon>Metazoa</taxon>
        <taxon>Ecdysozoa</taxon>
        <taxon>Nematoda</taxon>
        <taxon>Chromadorea</taxon>
        <taxon>Rhabditida</taxon>
        <taxon>Rhabditina</taxon>
        <taxon>Rhabditomorpha</taxon>
        <taxon>Rhabditoidea</taxon>
        <taxon>Rhabditidae</taxon>
        <taxon>Peloderinae</taxon>
        <taxon>Caenorhabditis</taxon>
    </lineage>
</organism>
<proteinExistence type="predicted"/>
<sequence length="577" mass="65713">MYIKTILLDGFKSYQKPTEIKGFSPQFNAITGYNGSGKSNVLDSICFILGINKLDNIRAKSMSELISHGGTKATVQIRFDNSDKSVSPFGMEHLDEIVVQRTITAQATGKGCATSYTLNGHASTNSKIQDFFRGIGLNVNNPHFLIMQGRITTVLNMKPEEILGMVEEAAGTKMYDQKKKDAEKTMFLKEVKLKEIDRIYDESIAPRMNKFREDRKNMVEVTRLNKVKEIAQRKLEAFQYYQALENVKRDIEASEEVKKQLDELDQKIVSLNEEMVKKEEEKKELERLRDNPVEETALAADHKEKHSIAMRLEQEQRATIDSIKILKKEIERIGKNIEKEKEHMVEKRDALEESKKKNNHDIETHKNDEELVEKLRNELESITRGTVANEKGEHVSLESMIQETRSQVSKLETNVKMAESRKNRFISKRDQVKGELEKITGNNAADQKAVDEVAQQTDELSGRIQALGFDSDEDNRLKDRKQVVEEKIKELENLNSRLLSKTMNGRYTGNFTNPPVLGFNAKTDVLGLLVHLVKIKPGCEEFGVAIDIALGGSVSREIYLFMCQLISMGHKKRQGKS</sequence>
<evidence type="ECO:0000313" key="3">
    <source>
        <dbReference type="Proteomes" id="UP000008281"/>
    </source>
</evidence>
<dbReference type="GeneID" id="9821774"/>
<dbReference type="AlphaFoldDB" id="E3LFI8"/>
<reference evidence="2" key="1">
    <citation type="submission" date="2007-07" db="EMBL/GenBank/DDBJ databases">
        <title>PCAP assembly of the Caenorhabditis remanei genome.</title>
        <authorList>
            <consortium name="The Caenorhabditis remanei Sequencing Consortium"/>
            <person name="Wilson R.K."/>
        </authorList>
    </citation>
    <scope>NUCLEOTIDE SEQUENCE [LARGE SCALE GENOMIC DNA]</scope>
    <source>
        <strain evidence="2">PB4641</strain>
    </source>
</reference>
<evidence type="ECO:0000256" key="1">
    <source>
        <dbReference type="ARBA" id="ARBA00023306"/>
    </source>
</evidence>
<dbReference type="InterPro" id="IPR003395">
    <property type="entry name" value="RecF/RecN/SMC_N"/>
</dbReference>